<dbReference type="FunFam" id="3.30.70.270:FF:000001">
    <property type="entry name" value="Diguanylate cyclase domain protein"/>
    <property type="match status" value="1"/>
</dbReference>
<feature type="domain" description="GGDEF" evidence="2">
    <location>
        <begin position="159"/>
        <end position="292"/>
    </location>
</feature>
<proteinExistence type="predicted"/>
<dbReference type="EMBL" id="AAOE01000007">
    <property type="protein sequence ID" value="EAR09900.1"/>
    <property type="molecule type" value="Genomic_DNA"/>
</dbReference>
<dbReference type="SUPFAM" id="SSF55785">
    <property type="entry name" value="PYP-like sensor domain (PAS domain)"/>
    <property type="match status" value="1"/>
</dbReference>
<gene>
    <name evidence="3" type="ORF">MED297_06109</name>
</gene>
<dbReference type="CDD" id="cd01949">
    <property type="entry name" value="GGDEF"/>
    <property type="match status" value="1"/>
</dbReference>
<dbReference type="NCBIfam" id="TIGR00254">
    <property type="entry name" value="GGDEF"/>
    <property type="match status" value="1"/>
</dbReference>
<dbReference type="InterPro" id="IPR043128">
    <property type="entry name" value="Rev_trsase/Diguanyl_cyclase"/>
</dbReference>
<dbReference type="PANTHER" id="PTHR46663">
    <property type="entry name" value="DIGUANYLATE CYCLASE DGCT-RELATED"/>
    <property type="match status" value="1"/>
</dbReference>
<comment type="caution">
    <text evidence="3">The sequence shown here is derived from an EMBL/GenBank/DDBJ whole genome shotgun (WGS) entry which is preliminary data.</text>
</comment>
<evidence type="ECO:0000313" key="3">
    <source>
        <dbReference type="EMBL" id="EAR09900.1"/>
    </source>
</evidence>
<protein>
    <submittedName>
        <fullName evidence="3">Diguanylate cyclase/phosphodiesterase (GGDEF &amp; EAL domains) with PAS/PAC sensor(S)</fullName>
    </submittedName>
</protein>
<keyword evidence="4" id="KW-1185">Reference proteome</keyword>
<dbReference type="SMART" id="SM00267">
    <property type="entry name" value="GGDEF"/>
    <property type="match status" value="1"/>
</dbReference>
<name>A4BDF6_9GAMM</name>
<reference evidence="3 4" key="1">
    <citation type="submission" date="2006-02" db="EMBL/GenBank/DDBJ databases">
        <authorList>
            <person name="Pinhassi J."/>
            <person name="Pedros-Alio C."/>
            <person name="Ferriera S."/>
            <person name="Johnson J."/>
            <person name="Kravitz S."/>
            <person name="Halpern A."/>
            <person name="Remington K."/>
            <person name="Beeson K."/>
            <person name="Tran B."/>
            <person name="Rogers Y.-H."/>
            <person name="Friedman R."/>
            <person name="Venter J.C."/>
        </authorList>
    </citation>
    <scope>NUCLEOTIDE SEQUENCE [LARGE SCALE GENOMIC DNA]</scope>
    <source>
        <strain evidence="3 4">MED297</strain>
    </source>
</reference>
<evidence type="ECO:0000259" key="2">
    <source>
        <dbReference type="PROSITE" id="PS50887"/>
    </source>
</evidence>
<sequence>MAAVFDASPDMLLVLNPDGFPVHCNKNSVQHFQCDKSELLNNHLSHLITSSDRPANSRQQILQIIKSGRAVQHLSWTAQRQNNSQFPVDVAFSPLPEGLTVNGQPAQTLVTMRDDTQRLTFEERITRLAHFDSITGLINRNLLEDRARQAIYRAKRLQGKMAFLFLDLDYFKQVNDHFGHLVGDRLLKAVGLRVQSILRDDDTMGRLGGDEFLILVERISYADDAMLIGEKIIHTLAEPFGIDGHRLQISGTIGIALYPDHGHAINTLLDHADKAMYRAKELGRNKLAVFNPAVC</sequence>
<accession>A4BDF6</accession>
<dbReference type="InterPro" id="IPR035965">
    <property type="entry name" value="PAS-like_dom_sf"/>
</dbReference>
<dbReference type="Pfam" id="PF08448">
    <property type="entry name" value="PAS_4"/>
    <property type="match status" value="1"/>
</dbReference>
<dbReference type="InterPro" id="IPR000014">
    <property type="entry name" value="PAS"/>
</dbReference>
<organism evidence="3 4">
    <name type="scientific">Reinekea blandensis MED297</name>
    <dbReference type="NCBI Taxonomy" id="314283"/>
    <lineage>
        <taxon>Bacteria</taxon>
        <taxon>Pseudomonadati</taxon>
        <taxon>Pseudomonadota</taxon>
        <taxon>Gammaproteobacteria</taxon>
        <taxon>Oceanospirillales</taxon>
        <taxon>Saccharospirillaceae</taxon>
        <taxon>Reinekea</taxon>
    </lineage>
</organism>
<dbReference type="AlphaFoldDB" id="A4BDF6"/>
<dbReference type="InterPro" id="IPR013656">
    <property type="entry name" value="PAS_4"/>
</dbReference>
<dbReference type="PANTHER" id="PTHR46663:SF2">
    <property type="entry name" value="GGDEF DOMAIN-CONTAINING PROTEIN"/>
    <property type="match status" value="1"/>
</dbReference>
<dbReference type="CDD" id="cd00130">
    <property type="entry name" value="PAS"/>
    <property type="match status" value="1"/>
</dbReference>
<dbReference type="SUPFAM" id="SSF55073">
    <property type="entry name" value="Nucleotide cyclase"/>
    <property type="match status" value="1"/>
</dbReference>
<dbReference type="InterPro" id="IPR052163">
    <property type="entry name" value="DGC-Regulatory_Protein"/>
</dbReference>
<dbReference type="PROSITE" id="PS50887">
    <property type="entry name" value="GGDEF"/>
    <property type="match status" value="1"/>
</dbReference>
<dbReference type="InterPro" id="IPR000160">
    <property type="entry name" value="GGDEF_dom"/>
</dbReference>
<dbReference type="STRING" id="314283.MED297_06109"/>
<dbReference type="Proteomes" id="UP000005953">
    <property type="component" value="Unassembled WGS sequence"/>
</dbReference>
<evidence type="ECO:0000313" key="4">
    <source>
        <dbReference type="Proteomes" id="UP000005953"/>
    </source>
</evidence>
<dbReference type="GO" id="GO:0003824">
    <property type="term" value="F:catalytic activity"/>
    <property type="evidence" value="ECO:0007669"/>
    <property type="project" value="UniProtKB-ARBA"/>
</dbReference>
<evidence type="ECO:0000256" key="1">
    <source>
        <dbReference type="ARBA" id="ARBA00001946"/>
    </source>
</evidence>
<dbReference type="Gene3D" id="3.30.450.20">
    <property type="entry name" value="PAS domain"/>
    <property type="match status" value="1"/>
</dbReference>
<dbReference type="Pfam" id="PF00990">
    <property type="entry name" value="GGDEF"/>
    <property type="match status" value="1"/>
</dbReference>
<dbReference type="InterPro" id="IPR029787">
    <property type="entry name" value="Nucleotide_cyclase"/>
</dbReference>
<dbReference type="Gene3D" id="3.30.70.270">
    <property type="match status" value="1"/>
</dbReference>
<dbReference type="HOGENOM" id="CLU_000445_11_4_6"/>
<comment type="cofactor">
    <cofactor evidence="1">
        <name>Mg(2+)</name>
        <dbReference type="ChEBI" id="CHEBI:18420"/>
    </cofactor>
</comment>